<evidence type="ECO:0000256" key="1">
    <source>
        <dbReference type="ARBA" id="ARBA00004613"/>
    </source>
</evidence>
<comment type="subcellular location">
    <subcellularLocation>
        <location evidence="1">Secreted</location>
    </subcellularLocation>
</comment>
<evidence type="ECO:0000256" key="4">
    <source>
        <dbReference type="SAM" id="MobiDB-lite"/>
    </source>
</evidence>
<dbReference type="InterPro" id="IPR011050">
    <property type="entry name" value="Pectin_lyase_fold/virulence"/>
</dbReference>
<keyword evidence="3" id="KW-0732">Signal</keyword>
<feature type="region of interest" description="Disordered" evidence="4">
    <location>
        <begin position="4226"/>
        <end position="4249"/>
    </location>
</feature>
<evidence type="ECO:0000313" key="7">
    <source>
        <dbReference type="Proteomes" id="UP001216674"/>
    </source>
</evidence>
<dbReference type="InterPro" id="IPR021026">
    <property type="entry name" value="Filamn_hemagglutn_DUF3739"/>
</dbReference>
<proteinExistence type="predicted"/>
<dbReference type="SUPFAM" id="SSF51126">
    <property type="entry name" value="Pectin lyase-like"/>
    <property type="match status" value="1"/>
</dbReference>
<feature type="compositionally biased region" description="Basic and acidic residues" evidence="4">
    <location>
        <begin position="4238"/>
        <end position="4249"/>
    </location>
</feature>
<comment type="caution">
    <text evidence="6">The sequence shown here is derived from an EMBL/GenBank/DDBJ whole genome shotgun (WGS) entry which is preliminary data.</text>
</comment>
<keyword evidence="2" id="KW-0964">Secreted</keyword>
<dbReference type="Gene3D" id="2.160.20.10">
    <property type="entry name" value="Single-stranded right-handed beta-helix, Pectin lyase-like"/>
    <property type="match status" value="1"/>
</dbReference>
<protein>
    <submittedName>
        <fullName evidence="6">Filamentous hemagglutinin family protein</fullName>
    </submittedName>
</protein>
<dbReference type="PANTHER" id="PTHR12338:SF8">
    <property type="entry name" value="HEME_HEMOPEXIN-BINDING PROTEIN"/>
    <property type="match status" value="1"/>
</dbReference>
<evidence type="ECO:0000313" key="6">
    <source>
        <dbReference type="EMBL" id="MDF3837592.1"/>
    </source>
</evidence>
<reference evidence="6 7" key="1">
    <citation type="submission" date="2023-03" db="EMBL/GenBank/DDBJ databases">
        <title>Draft assemblies of triclosan tolerant bacteria isolated from returned activated sludge.</title>
        <authorList>
            <person name="Van Hamelsveld S."/>
        </authorList>
    </citation>
    <scope>NUCLEOTIDE SEQUENCE [LARGE SCALE GENOMIC DNA]</scope>
    <source>
        <strain evidence="6 7">GW210010_S58</strain>
    </source>
</reference>
<dbReference type="EMBL" id="JARJLM010000525">
    <property type="protein sequence ID" value="MDF3837592.1"/>
    <property type="molecule type" value="Genomic_DNA"/>
</dbReference>
<dbReference type="InterPro" id="IPR050909">
    <property type="entry name" value="Bact_Autotransporter_VF"/>
</dbReference>
<sequence length="4249" mass="438520">MTLAVSGMVVDAHAQQAFSGAWFAAKGAVQNTAAQTGRLPNGQPVSSLNSPSLQQQQANAQLQRSINNLGVAAQSIAAQQAWQAAARQAARNDPSVPDGLAEGGLKVDADSLTKGWLNANAPMQTVAEGRTTVGIQQTADKAILNWETFNVGKNTTVAFQQQKDWAVLNRVNDPNARPSQIQGQIKGDGTVLIANRNGIVFSGSSQIDTRNLVAAAANISNDQFQKNGLYSAQTGSDFTPSFTDAQGKVEVKPGAQITTRLPTTVTEGGGYVLLLGREVHNAGALTTANGQAALAAGDSFVIRKGVGTNGNQNSSARGNEVAPSLGTIEPDSTAGTVSNSGLIYASTGDVTLAGHQVKQDGVVLSTSSVNGRGTIHLLNSASDQASSVTLSPRSVTAVLVDSRSATALDAQRDALIRNQTGENSYSQFNDDPLTALGKTFDNLSTLADRRDLSRVEIVSGGTVDFQGDSLTLATGGQVAVAAGKRTLVAKNADIDVSGAVGVQVAMESNNIRINVQGNEQRDVPNNRDGKRLNNTDLWIDRRSLVYVAPGVGGYANARWYTSGGLLEVGGYLGTMGHDYGEWAAQGGTVQFAGNEVITQQGSRINLSGGTLEVQTGFINQSWLKGPDGQLHEVSKAPGDILYAGLYKGFEDKHARWGEKATAYFYNPLIGPQRRLESGYTAGRDAGRLVVSTTSAILEGDIEAKVYQGPRQTQAHADLVDSYKQSQNAVARPGQLIVGRYDPVFDVKAGELYYNLGVTQDKIVFDAKTPDVANGLALADELPEDRKAALYLNTDRLNRFGLGGITVASKDIVVADALAVAPGGAINLYGGQVAVNADLTARSGTITANNTIRTLTAATPTIPTQLLVDTIIATLPIDPPAEPGAQPTTRPGIAVAEGATLDARGLWTNLITEPEAQAGLGYVNGGKVTLRQSRDGDIVLGQGSLIDVSSGAVVLANSKIAGGKGGDVELVTNSPVLRAGKAFASGSLGQLVLGADLRGYGMSGAGTLTSVTGQEVQIGGESDTALKLGADWFQKGFARYQVTGLGGMTVAAGTTLDVARPVFLPNADAWQRPTGLNPAQAMQTWLPPLYLEDPQAAKLTRRAGASLALRAGDSVASMALRPGLVAQVDAGAVINVDPGQSIEIGSLNQLTVDGTLNAWGGEIRLSQYKPAAQIGASGIASGRSIWIGEHARLDAAARPATAIDAYGRSYGLVPDGGSIVIGGQIDHDTGSTKAVTGKAPEAFVIVRPGAVLDASGAQAELDVPGSGRTTVASNGGSIALVSYHGLYVDGDLRARAGGAGAAGGTLSMAIEAPEYGPYYPSWDGTLPPNSNVNDRVLTPRELIVAQAQGGSVLGADLRPGVLSDAMHYGAGRLGVDRIQAGGFDNVALLSNGIISFDGNVSLALRQSLQLYAGSLALSQSSAGDARVDLSAPYVRLAGPSNLMAETPYYMHFTVLGGASKRGTQAQLRIAGDLIDVRNSVTIGASGVINGLRSTPGGAANFDWRGFEETELVSGGDIRFLKSVGLSAGGSTASTELLTPGNLTLTAAQLYPTTHAQAMVLAGYGEERTQYSRTYKYDPTRTLTISRSGDANPALPYSVFGRLTLGAATINQGGIVRAPLGQLMIGTFNESLGYFGSGGITNRVNLLPGSTTSVSAAGLIMPYGGTVDGVRYTYNDKGVAFAGVGSPNLGQDSSGSVLTLGGQSIRVEAGAVLDLSGGGELTGAGFVSGRGGSTDARYVPLIQIGTNGGFKLPGLDTNPVYALVPGAQPRYAPVAAERGAVDPQIGRQVTIGAGVPGLPAGIYTLMPSTYALLPGAFRVEVNGLAASNAPNGARILRNGSYAVSAQLGTANTAIRDAWPSEIILTPAHLLRSYSQYNETSYADFAVADAVRASVPRPELPADGKTFMLTYPSQKDAETAFSFEGTGRFAPATGGFGGSLVLSGGASRIELLAAGAKPAANYSAYYVDDINAVGAVRVMIGGGYQIDYTDAEGTHKGANYAGFRHASASEIVLREGATLSVPEVFLVSTNLITIEPGASINTVGRGKGGFDATDGFVYAPVAMNVLAVSNGRLQMLSPSSDFPLGNIQIGTCAQAPCASPARLYSEGSIVVAAQDQFALGADTRLGTRRLVLGLPTVNIGSDQGLVDATARGILPSGLMLSQDLLGRLVRGDTSKGAPALEELELTAGNSFNFFGTTSLNTLDLVTGRSHIERLILSTPAIYGYGAVGDVARIDTGTLVWNGATSDPGAVVAGGAGSGSGALQINAKRIEFGYGPFSQPDTLGDHGRLALGFADVTLNASDRITANHKGHLMVYRSQGDYVAGKGYQYSGGNLHLVTPLLTGEAGSINHLAAGGAITARAPAGASPPAAGSGALGAELSLTADRIAVDTTIALPSGKLTLAATQDVALQDGASIDMAGRAVAFNDIIKYSWGGDVVLLSELGNITQAAGATIDLSAAHNRAGVLKASALDAGAGVIDLQGKLLGSASGEFDAGGTYVPYDAATVELRGQRIENFAALNQRLNEGGVFGARRFQTKQGSLSIGSEVKAREIEISVDGGSLTVAGTIDASGAQVGSIRLAARDSLTLQGGSVLDAHGARLRVDSYGKIIDSPNRAIVELNARSGRLALLDGAVIDLRHGTDVAVGTQPGQNDGRARGTLEMNAQRVGGARGNDIAIDVAGNLDIRGARSIAVSGVQRYDDAAYGTGPAASGRPYQVINQAYLDAKNDDSQAFMANLLGNDNGLQTRLAGLRRYEDAFHLRPGVEIVSKTGDGDLVVQGDLDLSGYRYASVNPHAQKTAIYGSGEPGSLVLRAGGNLDIYGSINDGFAPPDTTQDTNGWLLNAGKIPFGGELVVPEGNVVTLAAGTQFRPGVVLNYDVPLLAGQIAKGVRLPVTATLNQTLTLAAGTVLSGDVLDAANVVLYKAGTLLGEPVILQPGAKLGAGTVVPQSLQIQSLTWPSGVALPGNGYGASQEVLWNLAANVLLPMGALIPSDTVVALPVGVTSVQLRTPVGGRQGANWAVAKMLPEGSQSWSMRLVGGADTAAAGTRMTRRQQAQAGNVRLADTHYGVRYEAPGVLFWTDAGADEVGLPRGTQIDDEWIGLLTESGLIDDPYYVIKKTFGEPVATTTPNSPALSVLRTGTGDLDLVAAGSFHIDSPYGVYTAGTPSASLVQSGPDPYNQPRGKTLGDTSGTVLGQKNSKFESLVDGGTQSLYQAWYPEQGGNLLLRTGGDVTGDNWASLKTLDGYPSSLASSGVGNWLWRQGGGSTPTAWWINFGTYAAQTPYNQTYNLSNPMAYQAGFVGIGTLGGGNLTVDAGGSLGTIDVRGLNAGQYPGQVGTRSQGLVLAVGSTGRVGPDGKLVLTGGGDMDVRVSGYANPNAEARSTKISYHSVDAPDLDGVLVNLRGNVRIETGAIGGVDLRYKAAEGEIQGLHPYDKRAFDPFTAGSGYATGGWVVMPGDATVSLNTRGDLVLAAAGDPGRVPQSNATPFSKNGIPYEGGLSWFSLWTDRTAIDLFSAGGNLTPITTPADGQALTQSGMSNYLPSDGRYLYPSILRAVAASGSFYYGNAAGLPGTVDLPYGLLLAPSASGKGQLEFLAGDSIYAAGMAVSQSGAQPSAMATPFKPGFIGLSHLSSDGRSWSIATRNDSGDGIAPYLPGSSSLIRYPLFTFGPNSAADGEAVAWPARFYAVEGDIVGLRTGSILKFNGGPRAGQTWYEGGPVRIMAGRDIINAGNPLGVLLSAPAEMSNGAASSGDMTRMSSNLIVNGSDTDISVISAGRDILYSNFNIAGPGLLEVTAGRNLLQEDKAALNSIGPIGAAAGKDGGRAGGAGITVSAGLGEHGANYAGFAQRYLDPVNQAESGLALAEQAGKVAKTYERDLAEWLTARFGFAGRRDEAQAYFMTLPSEQQRVFVRQVYFAELKASGREYTDASGPRAASYLRGRQAVAGLFPNVDEKGRPIAYKGDVLVHGDAGIQTQFGGDIQVLTPGGAQTYGREGEAPPAKLGTPGVITLGSGNIQMYSLDSILLGQSRIMTTFGGYIQAWSAEGDINAGRGSKTTLVYTPPKREYDAYGNVRLSPVVPSTGAGIATLNPIPEVPPGDIDLTAPLGTIDAGEAGIRVSGNVNFAALQVVNAANVQVQGKATGIPTVAAVNVGALTNASAAASAAATAAQDTVQRARAEARQNLPSIFTVRVLGFGNEVMEDGDRSAPPSSSGRQSGAVRYDSSNLLQLVGNGRQFDPKQVARLTEEERRALQSR</sequence>
<feature type="domain" description="Filamentous haemagglutinin FhaB/tRNA nuclease CdiA-like TPS" evidence="5">
    <location>
        <begin position="108"/>
        <end position="223"/>
    </location>
</feature>
<dbReference type="InterPro" id="IPR008638">
    <property type="entry name" value="FhaB/CdiA-like_TPS"/>
</dbReference>
<dbReference type="InterPro" id="IPR012334">
    <property type="entry name" value="Pectin_lyas_fold"/>
</dbReference>
<dbReference type="Pfam" id="PF05860">
    <property type="entry name" value="TPS"/>
    <property type="match status" value="1"/>
</dbReference>
<accession>A0ABT6AYC0</accession>
<dbReference type="Proteomes" id="UP001216674">
    <property type="component" value="Unassembled WGS sequence"/>
</dbReference>
<dbReference type="PANTHER" id="PTHR12338">
    <property type="entry name" value="AUTOTRANSPORTER"/>
    <property type="match status" value="1"/>
</dbReference>
<evidence type="ECO:0000259" key="5">
    <source>
        <dbReference type="SMART" id="SM00912"/>
    </source>
</evidence>
<keyword evidence="7" id="KW-1185">Reference proteome</keyword>
<dbReference type="NCBIfam" id="TIGR01901">
    <property type="entry name" value="adhes_NPXG"/>
    <property type="match status" value="1"/>
</dbReference>
<gene>
    <name evidence="6" type="ORF">P3W85_32295</name>
</gene>
<name>A0ABT6AYC0_9BURK</name>
<evidence type="ECO:0000256" key="3">
    <source>
        <dbReference type="ARBA" id="ARBA00022729"/>
    </source>
</evidence>
<dbReference type="RefSeq" id="WP_276267751.1">
    <property type="nucleotide sequence ID" value="NZ_JARJLM010000525.1"/>
</dbReference>
<dbReference type="SMART" id="SM00912">
    <property type="entry name" value="Haemagg_act"/>
    <property type="match status" value="1"/>
</dbReference>
<dbReference type="Pfam" id="PF12545">
    <property type="entry name" value="DUF3739"/>
    <property type="match status" value="1"/>
</dbReference>
<organism evidence="6 7">
    <name type="scientific">Cupriavidus basilensis</name>
    <dbReference type="NCBI Taxonomy" id="68895"/>
    <lineage>
        <taxon>Bacteria</taxon>
        <taxon>Pseudomonadati</taxon>
        <taxon>Pseudomonadota</taxon>
        <taxon>Betaproteobacteria</taxon>
        <taxon>Burkholderiales</taxon>
        <taxon>Burkholderiaceae</taxon>
        <taxon>Cupriavidus</taxon>
    </lineage>
</organism>
<evidence type="ECO:0000256" key="2">
    <source>
        <dbReference type="ARBA" id="ARBA00022525"/>
    </source>
</evidence>